<sequence>MEINDDFLDSGAKLLFSAFFIYRDASRFTKKDVDEFFISTMQKYDLSRSAWLFIISSIRYHLYSELRSVLFVIFSNLDSQIKKEMYKDKGHLMEIISYEFKKQRLFIKIPVLNRISEDYFNFIEHDIILSCDERYDRYNIIESYILDYMNYVNDLLLTVIYDFNNKRKRKRGAINNNVELKDKVFKIADLTVKKIPNLSNYRLAKAIQRHFSGNKKTVSYNTYLAWVKECRKEMGAEYESDDTYKKSFSLEGTEFFS</sequence>
<reference evidence="1" key="1">
    <citation type="submission" date="2018-07" db="EMBL/GenBank/DDBJ databases">
        <authorList>
            <consortium name="PulseNet: The National Subtyping Network for Foodborne Disease Surveillance"/>
            <person name="Tarr C.L."/>
            <person name="Trees E."/>
            <person name="Katz L.S."/>
            <person name="Carleton-Romer H.A."/>
            <person name="Stroika S."/>
            <person name="Kucerova Z."/>
            <person name="Roache K.F."/>
            <person name="Sabol A.L."/>
            <person name="Besser J."/>
            <person name="Gerner-Smidt P."/>
        </authorList>
    </citation>
    <scope>NUCLEOTIDE SEQUENCE</scope>
    <source>
        <strain evidence="1">PNUSAS020861</strain>
    </source>
</reference>
<dbReference type="AlphaFoldDB" id="A0A5T8IZH4"/>
<gene>
    <name evidence="1" type="ORF">DWF34_09795</name>
</gene>
<organism evidence="1">
    <name type="scientific">Salmonella enterica</name>
    <name type="common">Salmonella choleraesuis</name>
    <dbReference type="NCBI Taxonomy" id="28901"/>
    <lineage>
        <taxon>Bacteria</taxon>
        <taxon>Pseudomonadati</taxon>
        <taxon>Pseudomonadota</taxon>
        <taxon>Gammaproteobacteria</taxon>
        <taxon>Enterobacterales</taxon>
        <taxon>Enterobacteriaceae</taxon>
        <taxon>Salmonella</taxon>
    </lineage>
</organism>
<accession>A0A5T8IZH4</accession>
<comment type="caution">
    <text evidence="1">The sequence shown here is derived from an EMBL/GenBank/DDBJ whole genome shotgun (WGS) entry which is preliminary data.</text>
</comment>
<name>A0A5T8IZH4_SALER</name>
<evidence type="ECO:0000313" key="1">
    <source>
        <dbReference type="EMBL" id="EBN6115338.1"/>
    </source>
</evidence>
<dbReference type="EMBL" id="AAGGEZ010000011">
    <property type="protein sequence ID" value="EBN6115338.1"/>
    <property type="molecule type" value="Genomic_DNA"/>
</dbReference>
<protein>
    <submittedName>
        <fullName evidence="1">Uncharacterized protein</fullName>
    </submittedName>
</protein>
<proteinExistence type="predicted"/>